<dbReference type="PANTHER" id="PTHR43705:SF1">
    <property type="entry name" value="HYDROXYACYLGLUTATHIONE HYDROLASE GLOB"/>
    <property type="match status" value="1"/>
</dbReference>
<evidence type="ECO:0000313" key="9">
    <source>
        <dbReference type="EMBL" id="KTD48214.1"/>
    </source>
</evidence>
<evidence type="ECO:0000256" key="5">
    <source>
        <dbReference type="ARBA" id="ARBA00022801"/>
    </source>
</evidence>
<dbReference type="GO" id="GO:0019243">
    <property type="term" value="P:methylglyoxal catabolic process to D-lactate via S-lactoyl-glutathione"/>
    <property type="evidence" value="ECO:0007669"/>
    <property type="project" value="UniProtKB-UniRule"/>
</dbReference>
<comment type="caution">
    <text evidence="9">The sequence shown here is derived from an EMBL/GenBank/DDBJ whole genome shotgun (WGS) entry which is preliminary data.</text>
</comment>
<comment type="pathway">
    <text evidence="2 7">Secondary metabolite metabolism; methylglyoxal degradation; (R)-lactate from methylglyoxal: step 2/2.</text>
</comment>
<dbReference type="SMART" id="SM00849">
    <property type="entry name" value="Lactamase_B"/>
    <property type="match status" value="1"/>
</dbReference>
<evidence type="ECO:0000256" key="3">
    <source>
        <dbReference type="ARBA" id="ARBA00006759"/>
    </source>
</evidence>
<accession>A0A0W0XUV2</accession>
<evidence type="ECO:0000256" key="2">
    <source>
        <dbReference type="ARBA" id="ARBA00004963"/>
    </source>
</evidence>
<feature type="binding site" evidence="7">
    <location>
        <position position="168"/>
    </location>
    <ligand>
        <name>Zn(2+)</name>
        <dbReference type="ChEBI" id="CHEBI:29105"/>
        <label>2</label>
    </ligand>
</feature>
<dbReference type="InterPro" id="IPR032282">
    <property type="entry name" value="HAGH_C"/>
</dbReference>
<evidence type="ECO:0000256" key="4">
    <source>
        <dbReference type="ARBA" id="ARBA00022723"/>
    </source>
</evidence>
<feature type="domain" description="Metallo-beta-lactamase" evidence="8">
    <location>
        <begin position="12"/>
        <end position="168"/>
    </location>
</feature>
<dbReference type="InterPro" id="IPR001279">
    <property type="entry name" value="Metallo-B-lactamas"/>
</dbReference>
<dbReference type="GO" id="GO:0046872">
    <property type="term" value="F:metal ion binding"/>
    <property type="evidence" value="ECO:0007669"/>
    <property type="project" value="UniProtKB-KW"/>
</dbReference>
<dbReference type="EMBL" id="LNYS01000012">
    <property type="protein sequence ID" value="KTD48214.1"/>
    <property type="molecule type" value="Genomic_DNA"/>
</dbReference>
<dbReference type="Pfam" id="PF00753">
    <property type="entry name" value="Lactamase_B"/>
    <property type="match status" value="1"/>
</dbReference>
<feature type="binding site" evidence="7">
    <location>
        <position position="130"/>
    </location>
    <ligand>
        <name>Zn(2+)</name>
        <dbReference type="ChEBI" id="CHEBI:29105"/>
        <label>2</label>
    </ligand>
</feature>
<gene>
    <name evidence="7 9" type="primary">gloB</name>
    <name evidence="9" type="ORF">Lqui_2025</name>
</gene>
<dbReference type="AlphaFoldDB" id="A0A0W0XUV2"/>
<dbReference type="InterPro" id="IPR035680">
    <property type="entry name" value="Clx_II_MBL"/>
</dbReference>
<evidence type="ECO:0000256" key="6">
    <source>
        <dbReference type="ARBA" id="ARBA00022833"/>
    </source>
</evidence>
<name>A0A0W0XUV2_9GAMM</name>
<feature type="binding site" evidence="7">
    <location>
        <position position="58"/>
    </location>
    <ligand>
        <name>Zn(2+)</name>
        <dbReference type="ChEBI" id="CHEBI:29105"/>
        <label>2</label>
    </ligand>
</feature>
<keyword evidence="6 7" id="KW-0862">Zinc</keyword>
<comment type="function">
    <text evidence="7">Thiolesterase that catalyzes the hydrolysis of S-D-lactoyl-glutathione to form glutathione and D-lactic acid.</text>
</comment>
<feature type="binding site" evidence="7">
    <location>
        <position position="111"/>
    </location>
    <ligand>
        <name>Zn(2+)</name>
        <dbReference type="ChEBI" id="CHEBI:29105"/>
        <label>1</label>
    </ligand>
</feature>
<dbReference type="PANTHER" id="PTHR43705">
    <property type="entry name" value="HYDROXYACYLGLUTATHIONE HYDROLASE"/>
    <property type="match status" value="1"/>
</dbReference>
<evidence type="ECO:0000259" key="8">
    <source>
        <dbReference type="SMART" id="SM00849"/>
    </source>
</evidence>
<dbReference type="UniPathway" id="UPA00619">
    <property type="reaction ID" value="UER00676"/>
</dbReference>
<proteinExistence type="inferred from homology"/>
<feature type="binding site" evidence="7">
    <location>
        <position position="130"/>
    </location>
    <ligand>
        <name>Zn(2+)</name>
        <dbReference type="ChEBI" id="CHEBI:29105"/>
        <label>1</label>
    </ligand>
</feature>
<keyword evidence="4 7" id="KW-0479">Metal-binding</keyword>
<dbReference type="GO" id="GO:0004416">
    <property type="term" value="F:hydroxyacylglutathione hydrolase activity"/>
    <property type="evidence" value="ECO:0007669"/>
    <property type="project" value="UniProtKB-UniRule"/>
</dbReference>
<comment type="subunit">
    <text evidence="7">Monomer.</text>
</comment>
<keyword evidence="5 7" id="KW-0378">Hydrolase</keyword>
<comment type="catalytic activity">
    <reaction evidence="1 7">
        <text>an S-(2-hydroxyacyl)glutathione + H2O = a 2-hydroxy carboxylate + glutathione + H(+)</text>
        <dbReference type="Rhea" id="RHEA:21864"/>
        <dbReference type="ChEBI" id="CHEBI:15377"/>
        <dbReference type="ChEBI" id="CHEBI:15378"/>
        <dbReference type="ChEBI" id="CHEBI:57925"/>
        <dbReference type="ChEBI" id="CHEBI:58896"/>
        <dbReference type="ChEBI" id="CHEBI:71261"/>
        <dbReference type="EC" id="3.1.2.6"/>
    </reaction>
</comment>
<evidence type="ECO:0000313" key="10">
    <source>
        <dbReference type="Proteomes" id="UP000054618"/>
    </source>
</evidence>
<comment type="similarity">
    <text evidence="3 7">Belongs to the metallo-beta-lactamase superfamily. Glyoxalase II family.</text>
</comment>
<evidence type="ECO:0000256" key="1">
    <source>
        <dbReference type="ARBA" id="ARBA00001623"/>
    </source>
</evidence>
<dbReference type="EC" id="3.1.2.6" evidence="7"/>
<evidence type="ECO:0000256" key="7">
    <source>
        <dbReference type="HAMAP-Rule" id="MF_01374"/>
    </source>
</evidence>
<dbReference type="Pfam" id="PF16123">
    <property type="entry name" value="HAGH_C"/>
    <property type="match status" value="1"/>
</dbReference>
<dbReference type="PIRSF" id="PIRSF005457">
    <property type="entry name" value="Glx"/>
    <property type="match status" value="1"/>
</dbReference>
<dbReference type="PATRIC" id="fig|45073.5.peg.2134"/>
<reference evidence="9 10" key="1">
    <citation type="submission" date="2015-11" db="EMBL/GenBank/DDBJ databases">
        <title>Genomic analysis of 38 Legionella species identifies large and diverse effector repertoires.</title>
        <authorList>
            <person name="Burstein D."/>
            <person name="Amaro F."/>
            <person name="Zusman T."/>
            <person name="Lifshitz Z."/>
            <person name="Cohen O."/>
            <person name="Gilbert J.A."/>
            <person name="Pupko T."/>
            <person name="Shuman H.A."/>
            <person name="Segal G."/>
        </authorList>
    </citation>
    <scope>NUCLEOTIDE SEQUENCE [LARGE SCALE GENOMIC DNA]</scope>
    <source>
        <strain evidence="9 10">CDC#1442-AUS-E</strain>
    </source>
</reference>
<dbReference type="STRING" id="45073.Lqui_2025"/>
<dbReference type="HAMAP" id="MF_01374">
    <property type="entry name" value="Glyoxalase_2"/>
    <property type="match status" value="1"/>
</dbReference>
<dbReference type="InterPro" id="IPR036866">
    <property type="entry name" value="RibonucZ/Hydroxyglut_hydro"/>
</dbReference>
<feature type="binding site" evidence="7">
    <location>
        <position position="56"/>
    </location>
    <ligand>
        <name>Zn(2+)</name>
        <dbReference type="ChEBI" id="CHEBI:29105"/>
        <label>1</label>
    </ligand>
</feature>
<dbReference type="Proteomes" id="UP000054618">
    <property type="component" value="Unassembled WGS sequence"/>
</dbReference>
<dbReference type="NCBIfam" id="TIGR03413">
    <property type="entry name" value="GSH_gloB"/>
    <property type="match status" value="1"/>
</dbReference>
<dbReference type="Gene3D" id="3.60.15.10">
    <property type="entry name" value="Ribonuclease Z/Hydroxyacylglutathione hydrolase-like"/>
    <property type="match status" value="1"/>
</dbReference>
<organism evidence="9 10">
    <name type="scientific">Legionella quinlivanii</name>
    <dbReference type="NCBI Taxonomy" id="45073"/>
    <lineage>
        <taxon>Bacteria</taxon>
        <taxon>Pseudomonadati</taxon>
        <taxon>Pseudomonadota</taxon>
        <taxon>Gammaproteobacteria</taxon>
        <taxon>Legionellales</taxon>
        <taxon>Legionellaceae</taxon>
        <taxon>Legionella</taxon>
    </lineage>
</organism>
<dbReference type="SUPFAM" id="SSF56281">
    <property type="entry name" value="Metallo-hydrolase/oxidoreductase"/>
    <property type="match status" value="1"/>
</dbReference>
<protein>
    <recommendedName>
        <fullName evidence="7">Hydroxyacylglutathione hydrolase</fullName>
        <ecNumber evidence="7">3.1.2.6</ecNumber>
    </recommendedName>
    <alternativeName>
        <fullName evidence="7">Glyoxalase II</fullName>
        <shortName evidence="7">Glx II</shortName>
    </alternativeName>
</protein>
<dbReference type="CDD" id="cd07723">
    <property type="entry name" value="hydroxyacylglutathione_hydrolase_MBL-fold"/>
    <property type="match status" value="1"/>
</dbReference>
<feature type="binding site" evidence="7">
    <location>
        <position position="54"/>
    </location>
    <ligand>
        <name>Zn(2+)</name>
        <dbReference type="ChEBI" id="CHEBI:29105"/>
        <label>1</label>
    </ligand>
</feature>
<dbReference type="InterPro" id="IPR050110">
    <property type="entry name" value="Glyoxalase_II_hydrolase"/>
</dbReference>
<dbReference type="InterPro" id="IPR017782">
    <property type="entry name" value="Hydroxyacylglutathione_Hdrlase"/>
</dbReference>
<keyword evidence="10" id="KW-1185">Reference proteome</keyword>
<comment type="cofactor">
    <cofactor evidence="7">
        <name>Zn(2+)</name>
        <dbReference type="ChEBI" id="CHEBI:29105"/>
    </cofactor>
    <text evidence="7">Binds 2 Zn(2+) ions per subunit.</text>
</comment>
<sequence length="254" mass="29092">MNIIPVSAFSDNYIWTLVNDEQQTAICVDPGQAQPVLRYLRTHKLCLDGILLTHHHADHIGGVPELLNHFPLAWVYGPNDQRIPQPFQSITEPDSVTWLDCHFKVLEIPGHTSSHICYFEPRLEALFCGDTLFSAGCGRVFDGSLEMLFASLNRLSHLPESTKVYCGHEYTLQNLRFANQVEPQNTDIQLEMKKFNMPDYRCSLPSTIEKEKRINPFLRTTEPSVIQYAINRGCSSAEPLRVFRQLREDKNIFS</sequence>
<feature type="binding site" evidence="7">
    <location>
        <position position="59"/>
    </location>
    <ligand>
        <name>Zn(2+)</name>
        <dbReference type="ChEBI" id="CHEBI:29105"/>
        <label>2</label>
    </ligand>
</feature>
<dbReference type="RefSeq" id="WP_058508124.1">
    <property type="nucleotide sequence ID" value="NZ_CAAAIK010000010.1"/>
</dbReference>